<organism evidence="2 3">
    <name type="scientific">Petrolisthes cinctipes</name>
    <name type="common">Flat porcelain crab</name>
    <dbReference type="NCBI Taxonomy" id="88211"/>
    <lineage>
        <taxon>Eukaryota</taxon>
        <taxon>Metazoa</taxon>
        <taxon>Ecdysozoa</taxon>
        <taxon>Arthropoda</taxon>
        <taxon>Crustacea</taxon>
        <taxon>Multicrustacea</taxon>
        <taxon>Malacostraca</taxon>
        <taxon>Eumalacostraca</taxon>
        <taxon>Eucarida</taxon>
        <taxon>Decapoda</taxon>
        <taxon>Pleocyemata</taxon>
        <taxon>Anomura</taxon>
        <taxon>Galatheoidea</taxon>
        <taxon>Porcellanidae</taxon>
        <taxon>Petrolisthes</taxon>
    </lineage>
</organism>
<comment type="caution">
    <text evidence="2">The sequence shown here is derived from an EMBL/GenBank/DDBJ whole genome shotgun (WGS) entry which is preliminary data.</text>
</comment>
<evidence type="ECO:0000256" key="1">
    <source>
        <dbReference type="SAM" id="MobiDB-lite"/>
    </source>
</evidence>
<keyword evidence="3" id="KW-1185">Reference proteome</keyword>
<accession>A0AAE1G184</accession>
<dbReference type="EMBL" id="JAWQEG010000903">
    <property type="protein sequence ID" value="KAK3884250.1"/>
    <property type="molecule type" value="Genomic_DNA"/>
</dbReference>
<dbReference type="Proteomes" id="UP001286313">
    <property type="component" value="Unassembled WGS sequence"/>
</dbReference>
<feature type="compositionally biased region" description="Low complexity" evidence="1">
    <location>
        <begin position="178"/>
        <end position="188"/>
    </location>
</feature>
<proteinExistence type="predicted"/>
<evidence type="ECO:0000313" key="2">
    <source>
        <dbReference type="EMBL" id="KAK3884250.1"/>
    </source>
</evidence>
<sequence length="257" mass="27373">MHLTTLLLRQPRNANPTPLATPHISLHPCPSRNATPTPLATAHTSLPLYATPMPLAAAPATRNATLMPLATSHISLHPCPPCKAKPTPSSLPRPRNNHTMISKQWHPAHVHAHRTLATFSGTTLLMPLAQPPADTFILPHSTACTLLWVEDLESGDTFLIDSGSEVSIVPPMDKDHLPLPTSLTDTPSPSTPTPEPIPSPTPDPASLPDNLSPDLYLPEPLPPTVISPAALPSPVNPVSAVSHGNRCFTTLGLWTVH</sequence>
<feature type="region of interest" description="Disordered" evidence="1">
    <location>
        <begin position="170"/>
        <end position="219"/>
    </location>
</feature>
<name>A0AAE1G184_PETCI</name>
<feature type="compositionally biased region" description="Pro residues" evidence="1">
    <location>
        <begin position="189"/>
        <end position="205"/>
    </location>
</feature>
<evidence type="ECO:0000313" key="3">
    <source>
        <dbReference type="Proteomes" id="UP001286313"/>
    </source>
</evidence>
<protein>
    <submittedName>
        <fullName evidence="2">Uncharacterized protein</fullName>
    </submittedName>
</protein>
<dbReference type="AlphaFoldDB" id="A0AAE1G184"/>
<feature type="region of interest" description="Disordered" evidence="1">
    <location>
        <begin position="1"/>
        <end position="21"/>
    </location>
</feature>
<gene>
    <name evidence="2" type="ORF">Pcinc_011461</name>
</gene>
<reference evidence="2" key="1">
    <citation type="submission" date="2023-10" db="EMBL/GenBank/DDBJ databases">
        <title>Genome assemblies of two species of porcelain crab, Petrolisthes cinctipes and Petrolisthes manimaculis (Anomura: Porcellanidae).</title>
        <authorList>
            <person name="Angst P."/>
        </authorList>
    </citation>
    <scope>NUCLEOTIDE SEQUENCE</scope>
    <source>
        <strain evidence="2">PB745_01</strain>
        <tissue evidence="2">Gill</tissue>
    </source>
</reference>